<reference evidence="3" key="1">
    <citation type="journal article" date="2019" name="Curr. Biol.">
        <title>Genome Sequence of Striga asiatica Provides Insight into the Evolution of Plant Parasitism.</title>
        <authorList>
            <person name="Yoshida S."/>
            <person name="Kim S."/>
            <person name="Wafula E.K."/>
            <person name="Tanskanen J."/>
            <person name="Kim Y.M."/>
            <person name="Honaas L."/>
            <person name="Yang Z."/>
            <person name="Spallek T."/>
            <person name="Conn C.E."/>
            <person name="Ichihashi Y."/>
            <person name="Cheong K."/>
            <person name="Cui S."/>
            <person name="Der J.P."/>
            <person name="Gundlach H."/>
            <person name="Jiao Y."/>
            <person name="Hori C."/>
            <person name="Ishida J.K."/>
            <person name="Kasahara H."/>
            <person name="Kiba T."/>
            <person name="Kim M.S."/>
            <person name="Koo N."/>
            <person name="Laohavisit A."/>
            <person name="Lee Y.H."/>
            <person name="Lumba S."/>
            <person name="McCourt P."/>
            <person name="Mortimer J.C."/>
            <person name="Mutuku J.M."/>
            <person name="Nomura T."/>
            <person name="Sasaki-Sekimoto Y."/>
            <person name="Seto Y."/>
            <person name="Wang Y."/>
            <person name="Wakatake T."/>
            <person name="Sakakibara H."/>
            <person name="Demura T."/>
            <person name="Yamaguchi S."/>
            <person name="Yoneyama K."/>
            <person name="Manabe R.I."/>
            <person name="Nelson D.C."/>
            <person name="Schulman A.H."/>
            <person name="Timko M.P."/>
            <person name="dePamphilis C.W."/>
            <person name="Choi D."/>
            <person name="Shirasu K."/>
        </authorList>
    </citation>
    <scope>NUCLEOTIDE SEQUENCE [LARGE SCALE GENOMIC DNA]</scope>
    <source>
        <strain evidence="3">cv. UVA1</strain>
    </source>
</reference>
<feature type="compositionally biased region" description="Polar residues" evidence="1">
    <location>
        <begin position="209"/>
        <end position="220"/>
    </location>
</feature>
<accession>A0A5A7PD59</accession>
<dbReference type="AlphaFoldDB" id="A0A5A7PD59"/>
<gene>
    <name evidence="2" type="ORF">STAS_06840</name>
</gene>
<organism evidence="2 3">
    <name type="scientific">Striga asiatica</name>
    <name type="common">Asiatic witchweed</name>
    <name type="synonym">Buchnera asiatica</name>
    <dbReference type="NCBI Taxonomy" id="4170"/>
    <lineage>
        <taxon>Eukaryota</taxon>
        <taxon>Viridiplantae</taxon>
        <taxon>Streptophyta</taxon>
        <taxon>Embryophyta</taxon>
        <taxon>Tracheophyta</taxon>
        <taxon>Spermatophyta</taxon>
        <taxon>Magnoliopsida</taxon>
        <taxon>eudicotyledons</taxon>
        <taxon>Gunneridae</taxon>
        <taxon>Pentapetalae</taxon>
        <taxon>asterids</taxon>
        <taxon>lamiids</taxon>
        <taxon>Lamiales</taxon>
        <taxon>Orobanchaceae</taxon>
        <taxon>Buchnereae</taxon>
        <taxon>Striga</taxon>
    </lineage>
</organism>
<evidence type="ECO:0000313" key="3">
    <source>
        <dbReference type="Proteomes" id="UP000325081"/>
    </source>
</evidence>
<protein>
    <submittedName>
        <fullName evidence="2">Uncharacterized protein</fullName>
    </submittedName>
</protein>
<evidence type="ECO:0000256" key="1">
    <source>
        <dbReference type="SAM" id="MobiDB-lite"/>
    </source>
</evidence>
<feature type="region of interest" description="Disordered" evidence="1">
    <location>
        <begin position="1"/>
        <end position="60"/>
    </location>
</feature>
<dbReference type="Proteomes" id="UP000325081">
    <property type="component" value="Unassembled WGS sequence"/>
</dbReference>
<sequence>MQWQNFSNASSSLKASKDETQGVKKPYPRPTRQLPAILRANQRPNKAGKPNKIATLRGKSPKITAKFPKIRIKAAIGPTIKPATLKARESNNKKIKENQYKTAKHRYNSFICKRRLKVPTFKGTKTEHSTKCKNHREGFDPILEAITGHVWIFKKLRKLGARKYFSTDDDIKEEKKKPSNFETMKSQISQEKMRKTTRQKFPLKRQQRRTPTANKQTNTPPKEKYSNDWIISSMLSLVSGELPSAEEHISIFLRTPAFPKINCTTSNSSSVHPNS</sequence>
<comment type="caution">
    <text evidence="2">The sequence shown here is derived from an EMBL/GenBank/DDBJ whole genome shotgun (WGS) entry which is preliminary data.</text>
</comment>
<feature type="compositionally biased region" description="Polar residues" evidence="1">
    <location>
        <begin position="1"/>
        <end position="14"/>
    </location>
</feature>
<proteinExistence type="predicted"/>
<name>A0A5A7PD59_STRAF</name>
<keyword evidence="3" id="KW-1185">Reference proteome</keyword>
<evidence type="ECO:0000313" key="2">
    <source>
        <dbReference type="EMBL" id="GER30875.1"/>
    </source>
</evidence>
<feature type="compositionally biased region" description="Basic residues" evidence="1">
    <location>
        <begin position="195"/>
        <end position="208"/>
    </location>
</feature>
<feature type="region of interest" description="Disordered" evidence="1">
    <location>
        <begin position="169"/>
        <end position="225"/>
    </location>
</feature>
<dbReference type="EMBL" id="BKCP01004405">
    <property type="protein sequence ID" value="GER30875.1"/>
    <property type="molecule type" value="Genomic_DNA"/>
</dbReference>
<feature type="compositionally biased region" description="Polar residues" evidence="1">
    <location>
        <begin position="180"/>
        <end position="190"/>
    </location>
</feature>